<dbReference type="AlphaFoldDB" id="M3UGK0"/>
<organism evidence="1 2">
    <name type="scientific">Gordonia malaquae NBRC 108250</name>
    <dbReference type="NCBI Taxonomy" id="1223542"/>
    <lineage>
        <taxon>Bacteria</taxon>
        <taxon>Bacillati</taxon>
        <taxon>Actinomycetota</taxon>
        <taxon>Actinomycetes</taxon>
        <taxon>Mycobacteriales</taxon>
        <taxon>Gordoniaceae</taxon>
        <taxon>Gordonia</taxon>
    </lineage>
</organism>
<gene>
    <name evidence="1" type="ORF">GM1_003_01490</name>
</gene>
<dbReference type="RefSeq" id="WP_008376387.1">
    <property type="nucleotide sequence ID" value="NZ_BAOP01000003.1"/>
</dbReference>
<proteinExistence type="predicted"/>
<comment type="caution">
    <text evidence="1">The sequence shown here is derived from an EMBL/GenBank/DDBJ whole genome shotgun (WGS) entry which is preliminary data.</text>
</comment>
<reference evidence="1 2" key="1">
    <citation type="submission" date="2013-02" db="EMBL/GenBank/DDBJ databases">
        <title>Whole genome shotgun sequence of Gordonia malaquae NBRC 108250.</title>
        <authorList>
            <person name="Yoshida I."/>
            <person name="Hosoyama A."/>
            <person name="Tsuchikane K."/>
            <person name="Ando Y."/>
            <person name="Baba S."/>
            <person name="Ohji S."/>
            <person name="Hamada M."/>
            <person name="Tamura T."/>
            <person name="Yamazoe A."/>
            <person name="Yamazaki S."/>
            <person name="Fujita N."/>
        </authorList>
    </citation>
    <scope>NUCLEOTIDE SEQUENCE [LARGE SCALE GENOMIC DNA]</scope>
    <source>
        <strain evidence="1 2">NBRC 108250</strain>
    </source>
</reference>
<keyword evidence="2" id="KW-1185">Reference proteome</keyword>
<dbReference type="EMBL" id="BAOP01000003">
    <property type="protein sequence ID" value="GAC78410.1"/>
    <property type="molecule type" value="Genomic_DNA"/>
</dbReference>
<accession>M3UGK0</accession>
<sequence>MQVCRRQYYERTGRELSDENVWVHERLREIASLDAIIARLAAEGDQASADRESAVAGAGTSDRRPLLQIQTRGLHEIALGKAENPGDGA</sequence>
<evidence type="ECO:0000313" key="2">
    <source>
        <dbReference type="Proteomes" id="UP000035009"/>
    </source>
</evidence>
<protein>
    <submittedName>
        <fullName evidence="1">Uncharacterized protein</fullName>
    </submittedName>
</protein>
<dbReference type="Proteomes" id="UP000035009">
    <property type="component" value="Unassembled WGS sequence"/>
</dbReference>
<name>M3UGK0_GORML</name>
<evidence type="ECO:0000313" key="1">
    <source>
        <dbReference type="EMBL" id="GAC78410.1"/>
    </source>
</evidence>